<dbReference type="EMBL" id="FUZF01000003">
    <property type="protein sequence ID" value="SKB55819.1"/>
    <property type="molecule type" value="Genomic_DNA"/>
</dbReference>
<organism evidence="1 2">
    <name type="scientific">Sphingobacterium nematocida</name>
    <dbReference type="NCBI Taxonomy" id="1513896"/>
    <lineage>
        <taxon>Bacteria</taxon>
        <taxon>Pseudomonadati</taxon>
        <taxon>Bacteroidota</taxon>
        <taxon>Sphingobacteriia</taxon>
        <taxon>Sphingobacteriales</taxon>
        <taxon>Sphingobacteriaceae</taxon>
        <taxon>Sphingobacterium</taxon>
    </lineage>
</organism>
<accession>A0A1T5C8U8</accession>
<dbReference type="InterPro" id="IPR011008">
    <property type="entry name" value="Dimeric_a/b-barrel"/>
</dbReference>
<dbReference type="RefSeq" id="WP_217699624.1">
    <property type="nucleotide sequence ID" value="NZ_FUZF01000003.1"/>
</dbReference>
<name>A0A1T5C8U8_9SPHI</name>
<keyword evidence="2" id="KW-1185">Reference proteome</keyword>
<evidence type="ECO:0000313" key="1">
    <source>
        <dbReference type="EMBL" id="SKB55819.1"/>
    </source>
</evidence>
<gene>
    <name evidence="1" type="ORF">SAMN05660841_01217</name>
</gene>
<dbReference type="STRING" id="1513896.SAMN05660841_01217"/>
<sequence>MKTILFYLFLIGMPSIVSAQINWLKVLPGTWKVEQKENFEHWDILTDSSLKGFSYSNRGNTLDIAEYLALNKQNERWLYEASVIGHNNGRTIKFDGETKDSTLSVTNPTHDFPKLISYKYINENKILVSISDAGTKSTSYFLERQTSQSDGKNTQFDEALAKSLGADSYGIKSYFLVILNTGKNSSTNTEERKNSFSQHLKNIQKLVEEQKLVVAGPIAKNDKNYRGIFIFHNLTSEEELRNILQSDLAIKNNYLDYTIYTWYGSAALPIYLETALKISKEKP</sequence>
<dbReference type="Proteomes" id="UP000190150">
    <property type="component" value="Unassembled WGS sequence"/>
</dbReference>
<dbReference type="Gene3D" id="3.30.70.1060">
    <property type="entry name" value="Dimeric alpha+beta barrel"/>
    <property type="match status" value="1"/>
</dbReference>
<reference evidence="2" key="1">
    <citation type="submission" date="2017-02" db="EMBL/GenBank/DDBJ databases">
        <authorList>
            <person name="Varghese N."/>
            <person name="Submissions S."/>
        </authorList>
    </citation>
    <scope>NUCLEOTIDE SEQUENCE [LARGE SCALE GENOMIC DNA]</scope>
    <source>
        <strain evidence="2">DSM 24091</strain>
    </source>
</reference>
<dbReference type="AlphaFoldDB" id="A0A1T5C8U8"/>
<protein>
    <submittedName>
        <fullName evidence="1">Uncharacterized conserved protein YciI, contains a putative active-site phosphohistidine</fullName>
    </submittedName>
</protein>
<evidence type="ECO:0000313" key="2">
    <source>
        <dbReference type="Proteomes" id="UP000190150"/>
    </source>
</evidence>
<proteinExistence type="predicted"/>
<dbReference type="SUPFAM" id="SSF54909">
    <property type="entry name" value="Dimeric alpha+beta barrel"/>
    <property type="match status" value="1"/>
</dbReference>